<keyword evidence="4" id="KW-0067">ATP-binding</keyword>
<dbReference type="InterPro" id="IPR027417">
    <property type="entry name" value="P-loop_NTPase"/>
</dbReference>
<organism evidence="6 7">
    <name type="scientific">Thermoanaerobacter mathranii subsp. mathranii (strain DSM 11426 / CCUG 53645 / CIP 108742 / A3)</name>
    <dbReference type="NCBI Taxonomy" id="583358"/>
    <lineage>
        <taxon>Bacteria</taxon>
        <taxon>Bacillati</taxon>
        <taxon>Bacillota</taxon>
        <taxon>Clostridia</taxon>
        <taxon>Thermoanaerobacterales</taxon>
        <taxon>Thermoanaerobacteraceae</taxon>
        <taxon>Thermoanaerobacter</taxon>
    </lineage>
</organism>
<accession>A0ABM5LSE9</accession>
<dbReference type="Pfam" id="PF00005">
    <property type="entry name" value="ABC_tran"/>
    <property type="match status" value="1"/>
</dbReference>
<dbReference type="SUPFAM" id="SSF52540">
    <property type="entry name" value="P-loop containing nucleoside triphosphate hydrolases"/>
    <property type="match status" value="1"/>
</dbReference>
<dbReference type="InterPro" id="IPR050763">
    <property type="entry name" value="ABC_transporter_ATP-binding"/>
</dbReference>
<comment type="similarity">
    <text evidence="1">Belongs to the ABC transporter superfamily.</text>
</comment>
<evidence type="ECO:0000256" key="3">
    <source>
        <dbReference type="ARBA" id="ARBA00022741"/>
    </source>
</evidence>
<keyword evidence="7" id="KW-1185">Reference proteome</keyword>
<evidence type="ECO:0000256" key="4">
    <source>
        <dbReference type="ARBA" id="ARBA00022840"/>
    </source>
</evidence>
<dbReference type="PANTHER" id="PTHR42711:SF5">
    <property type="entry name" value="ABC TRANSPORTER ATP-BINDING PROTEIN NATA"/>
    <property type="match status" value="1"/>
</dbReference>
<dbReference type="Gene3D" id="3.40.50.300">
    <property type="entry name" value="P-loop containing nucleotide triphosphate hydrolases"/>
    <property type="match status" value="1"/>
</dbReference>
<sequence length="310" mass="35243">MTEILKIENLTKIYPNGVKANDNLNISVREGEIVGIIGPNGAGKTTLIRQVLGLLRPTNGEIKVFEEEISKSPHIVRENINYCPQNILYFPSLTVKETIEFALKFKGLKNELLSQKVEEVLKGSELENFKNHAGYMLSSGMMRLLLLNIAIARDTPLLILDEPTAMVDVISKTRIWERLSQLRSMKNKAVLIASHDMNEVKSLCDKVYIIVRGKIIAEGSPEEISTLMKMPVEITFIPFDEEKVEKVFEYEKSLGFKKEYNVFNVIFDELNKGINFIKEVNELAGFKYLELEAPSFEKTVVKLLEEGEKK</sequence>
<evidence type="ECO:0000256" key="2">
    <source>
        <dbReference type="ARBA" id="ARBA00022448"/>
    </source>
</evidence>
<proteinExistence type="inferred from homology"/>
<dbReference type="InterPro" id="IPR003439">
    <property type="entry name" value="ABC_transporter-like_ATP-bd"/>
</dbReference>
<dbReference type="Proteomes" id="UP000002064">
    <property type="component" value="Chromosome"/>
</dbReference>
<keyword evidence="2" id="KW-0813">Transport</keyword>
<protein>
    <submittedName>
        <fullName evidence="6">ABC transporter related protein</fullName>
    </submittedName>
</protein>
<name>A0ABM5LSE9_THEM3</name>
<evidence type="ECO:0000256" key="1">
    <source>
        <dbReference type="ARBA" id="ARBA00005417"/>
    </source>
</evidence>
<dbReference type="SMART" id="SM00382">
    <property type="entry name" value="AAA"/>
    <property type="match status" value="1"/>
</dbReference>
<dbReference type="PROSITE" id="PS50893">
    <property type="entry name" value="ABC_TRANSPORTER_2"/>
    <property type="match status" value="1"/>
</dbReference>
<dbReference type="PANTHER" id="PTHR42711">
    <property type="entry name" value="ABC TRANSPORTER ATP-BINDING PROTEIN"/>
    <property type="match status" value="1"/>
</dbReference>
<evidence type="ECO:0000313" key="7">
    <source>
        <dbReference type="Proteomes" id="UP000002064"/>
    </source>
</evidence>
<dbReference type="RefSeq" id="WP_013150838.1">
    <property type="nucleotide sequence ID" value="NC_014209.1"/>
</dbReference>
<evidence type="ECO:0000259" key="5">
    <source>
        <dbReference type="PROSITE" id="PS50893"/>
    </source>
</evidence>
<evidence type="ECO:0000313" key="6">
    <source>
        <dbReference type="EMBL" id="ADH61661.1"/>
    </source>
</evidence>
<keyword evidence="3" id="KW-0547">Nucleotide-binding</keyword>
<dbReference type="InterPro" id="IPR003593">
    <property type="entry name" value="AAA+_ATPase"/>
</dbReference>
<reference evidence="6 7" key="1">
    <citation type="submission" date="2010-05" db="EMBL/GenBank/DDBJ databases">
        <title>Complete sequence of Thermoanaerobacter mathranii subsp. mathranii mathranii str. A3.</title>
        <authorList>
            <consortium name="US DOE Joint Genome Institute"/>
            <person name="Lucas S."/>
            <person name="Copeland A."/>
            <person name="Lapidus A."/>
            <person name="Cheng J.-F."/>
            <person name="Bruce D."/>
            <person name="Goodwin L."/>
            <person name="Pitluck S."/>
            <person name="Held B."/>
            <person name="Detter J.C."/>
            <person name="Han C."/>
            <person name="Tapia R."/>
            <person name="Land M."/>
            <person name="Hauser L."/>
            <person name="Kyrpides N."/>
            <person name="Mikhailova N."/>
            <person name="Zhou J."/>
            <person name="Hemme C."/>
            <person name="Woyke T."/>
        </authorList>
    </citation>
    <scope>NUCLEOTIDE SEQUENCE [LARGE SCALE GENOMIC DNA]</scope>
    <source>
        <strain evidence="6 7">A3</strain>
    </source>
</reference>
<gene>
    <name evidence="6" type="ordered locus">Tmath_1975</name>
</gene>
<dbReference type="EMBL" id="CP002032">
    <property type="protein sequence ID" value="ADH61661.1"/>
    <property type="molecule type" value="Genomic_DNA"/>
</dbReference>
<feature type="domain" description="ABC transporter" evidence="5">
    <location>
        <begin position="5"/>
        <end position="237"/>
    </location>
</feature>